<organism evidence="1">
    <name type="scientific">Drosophila mojavensis</name>
    <name type="common">Fruit fly</name>
    <dbReference type="NCBI Taxonomy" id="7230"/>
    <lineage>
        <taxon>Eukaryota</taxon>
        <taxon>Metazoa</taxon>
        <taxon>Ecdysozoa</taxon>
        <taxon>Arthropoda</taxon>
        <taxon>Hexapoda</taxon>
        <taxon>Insecta</taxon>
        <taxon>Pterygota</taxon>
        <taxon>Neoptera</taxon>
        <taxon>Endopterygota</taxon>
        <taxon>Diptera</taxon>
        <taxon>Brachycera</taxon>
        <taxon>Muscomorpha</taxon>
        <taxon>Ephydroidea</taxon>
        <taxon>Drosophilidae</taxon>
        <taxon>Drosophila</taxon>
    </lineage>
</organism>
<proteinExistence type="predicted"/>
<reference evidence="1" key="1">
    <citation type="journal article" date="2007" name="Genetics">
        <title>Adaptive evolution of recently duplicated accessory gland protein genes in desert Drosophila.</title>
        <authorList>
            <person name="Wagstaff B.J."/>
            <person name="Begun D.J."/>
        </authorList>
    </citation>
    <scope>NUCLEOTIDE SEQUENCE</scope>
    <source>
        <strain evidence="1">15081-1351.12</strain>
    </source>
</reference>
<gene>
    <name evidence="1" type="primary">Acp16c</name>
</gene>
<protein>
    <submittedName>
        <fullName evidence="1">Acp16c</fullName>
    </submittedName>
</protein>
<sequence>LLLPFLMVIAECTSDMYELYRACCPRQVPADEYPQMQGFPPKCCPHCHLPDCQPPIELIEPPEEYQN</sequence>
<evidence type="ECO:0000313" key="1">
    <source>
        <dbReference type="EMBL" id="ABU25256.1"/>
    </source>
</evidence>
<dbReference type="AlphaFoldDB" id="A7UN14"/>
<name>A7UN14_DROMO</name>
<accession>A7UN14</accession>
<feature type="non-terminal residue" evidence="1">
    <location>
        <position position="1"/>
    </location>
</feature>
<dbReference type="EMBL" id="EU088123">
    <property type="protein sequence ID" value="ABU25256.1"/>
    <property type="molecule type" value="Genomic_DNA"/>
</dbReference>